<organism evidence="1 2">
    <name type="scientific">Holotrichia oblita</name>
    <name type="common">Chafer beetle</name>
    <dbReference type="NCBI Taxonomy" id="644536"/>
    <lineage>
        <taxon>Eukaryota</taxon>
        <taxon>Metazoa</taxon>
        <taxon>Ecdysozoa</taxon>
        <taxon>Arthropoda</taxon>
        <taxon>Hexapoda</taxon>
        <taxon>Insecta</taxon>
        <taxon>Pterygota</taxon>
        <taxon>Neoptera</taxon>
        <taxon>Endopterygota</taxon>
        <taxon>Coleoptera</taxon>
        <taxon>Polyphaga</taxon>
        <taxon>Scarabaeiformia</taxon>
        <taxon>Scarabaeidae</taxon>
        <taxon>Melolonthinae</taxon>
        <taxon>Holotrichia</taxon>
    </lineage>
</organism>
<evidence type="ECO:0000313" key="1">
    <source>
        <dbReference type="EMBL" id="KAI4470994.1"/>
    </source>
</evidence>
<dbReference type="EMBL" id="CM043015">
    <property type="protein sequence ID" value="KAI4470994.1"/>
    <property type="molecule type" value="Genomic_DNA"/>
</dbReference>
<comment type="caution">
    <text evidence="1">The sequence shown here is derived from an EMBL/GenBank/DDBJ whole genome shotgun (WGS) entry which is preliminary data.</text>
</comment>
<reference evidence="1" key="1">
    <citation type="submission" date="2022-04" db="EMBL/GenBank/DDBJ databases">
        <title>Chromosome-scale genome assembly of Holotrichia oblita Faldermann.</title>
        <authorList>
            <person name="Rongchong L."/>
        </authorList>
    </citation>
    <scope>NUCLEOTIDE SEQUENCE</scope>
    <source>
        <strain evidence="1">81SQS9</strain>
    </source>
</reference>
<gene>
    <name evidence="1" type="ORF">MML48_1g05353</name>
</gene>
<sequence length="226" mass="26779">MFVLWSVYCFIMSCTFQSVLMSFLTMPTYEKQISNIRELAESDLNYGGFTTVREVFNFTSNKYNYKIFANWINCPVTEECINRTAEQRDFAVYKNSRQVNYLSNYYVDSEGRSKLYRFKENQIYYIWAAFTKNFPIYAKYNELALRAGQAGLIEKWDKDTQSLIQETEYSRGTIPLTMNDLKLAFIVLLLGHALSFCTFLYEIRKIAKIQFAHTYNLHLMNRERSK</sequence>
<proteinExistence type="predicted"/>
<evidence type="ECO:0000313" key="2">
    <source>
        <dbReference type="Proteomes" id="UP001056778"/>
    </source>
</evidence>
<name>A0ACB9TVW1_HOLOL</name>
<keyword evidence="2" id="KW-1185">Reference proteome</keyword>
<accession>A0ACB9TVW1</accession>
<dbReference type="Proteomes" id="UP001056778">
    <property type="component" value="Chromosome 1"/>
</dbReference>
<keyword evidence="1" id="KW-0675">Receptor</keyword>
<protein>
    <submittedName>
        <fullName evidence="1">Ionotropic receptor 20a-related</fullName>
    </submittedName>
</protein>